<name>A0A8X7N5H6_9BASI</name>
<protein>
    <submittedName>
        <fullName evidence="4">Uncharacterized protein</fullName>
    </submittedName>
</protein>
<gene>
    <name evidence="4" type="ORF">A4X09_0g5402</name>
</gene>
<feature type="region of interest" description="Disordered" evidence="3">
    <location>
        <begin position="687"/>
        <end position="724"/>
    </location>
</feature>
<feature type="compositionally biased region" description="Polar residues" evidence="3">
    <location>
        <begin position="402"/>
        <end position="412"/>
    </location>
</feature>
<accession>A0A8X7N5H6</accession>
<dbReference type="EMBL" id="LWDG02000276">
    <property type="protein sequence ID" value="KAE8266944.1"/>
    <property type="molecule type" value="Genomic_DNA"/>
</dbReference>
<feature type="compositionally biased region" description="Polar residues" evidence="3">
    <location>
        <begin position="355"/>
        <end position="371"/>
    </location>
</feature>
<dbReference type="Proteomes" id="UP000078113">
    <property type="component" value="Unassembled WGS sequence"/>
</dbReference>
<evidence type="ECO:0000313" key="4">
    <source>
        <dbReference type="EMBL" id="KAE8266944.1"/>
    </source>
</evidence>
<dbReference type="AlphaFoldDB" id="A0A8X7N5H6"/>
<feature type="region of interest" description="Disordered" evidence="3">
    <location>
        <begin position="395"/>
        <end position="613"/>
    </location>
</feature>
<feature type="region of interest" description="Disordered" evidence="3">
    <location>
        <begin position="249"/>
        <end position="269"/>
    </location>
</feature>
<reference evidence="4" key="1">
    <citation type="submission" date="2016-04" db="EMBL/GenBank/DDBJ databases">
        <authorList>
            <person name="Nguyen H.D."/>
            <person name="Samba Siva P."/>
            <person name="Cullis J."/>
            <person name="Levesque C.A."/>
            <person name="Hambleton S."/>
        </authorList>
    </citation>
    <scope>NUCLEOTIDE SEQUENCE</scope>
    <source>
        <strain evidence="4">DAOMC 236422</strain>
    </source>
</reference>
<feature type="region of interest" description="Disordered" evidence="3">
    <location>
        <begin position="342"/>
        <end position="371"/>
    </location>
</feature>
<feature type="compositionally biased region" description="Low complexity" evidence="3">
    <location>
        <begin position="694"/>
        <end position="724"/>
    </location>
</feature>
<dbReference type="PANTHER" id="PTHR13948:SF3">
    <property type="entry name" value="FI21118P1"/>
    <property type="match status" value="1"/>
</dbReference>
<feature type="compositionally biased region" description="Polar residues" evidence="3">
    <location>
        <begin position="448"/>
        <end position="463"/>
    </location>
</feature>
<dbReference type="PANTHER" id="PTHR13948">
    <property type="entry name" value="RNA-BINDING PROTEIN"/>
    <property type="match status" value="1"/>
</dbReference>
<reference evidence="4" key="2">
    <citation type="journal article" date="2019" name="IMA Fungus">
        <title>Genome sequencing and comparison of five Tilletia species to identify candidate genes for the detection of regulated species infecting wheat.</title>
        <authorList>
            <person name="Nguyen H.D.T."/>
            <person name="Sultana T."/>
            <person name="Kesanakurti P."/>
            <person name="Hambleton S."/>
        </authorList>
    </citation>
    <scope>NUCLEOTIDE SEQUENCE</scope>
    <source>
        <strain evidence="4">DAOMC 236422</strain>
    </source>
</reference>
<organism evidence="4 5">
    <name type="scientific">Tilletia walkeri</name>
    <dbReference type="NCBI Taxonomy" id="117179"/>
    <lineage>
        <taxon>Eukaryota</taxon>
        <taxon>Fungi</taxon>
        <taxon>Dikarya</taxon>
        <taxon>Basidiomycota</taxon>
        <taxon>Ustilaginomycotina</taxon>
        <taxon>Exobasidiomycetes</taxon>
        <taxon>Tilletiales</taxon>
        <taxon>Tilletiaceae</taxon>
        <taxon>Tilletia</taxon>
    </lineage>
</organism>
<dbReference type="GO" id="GO:0005634">
    <property type="term" value="C:nucleus"/>
    <property type="evidence" value="ECO:0007669"/>
    <property type="project" value="UniProtKB-SubCell"/>
</dbReference>
<sequence>MSTVISSQDLSADTAAALMDIDGADLEDTGGFASIDEDASDDEPTKILMIVGLQEQLNARDIGLALHAHFEPSINTNRVSTASGCWLNKVFTLHSLPQGQGGSVSNTGKAFAVCSDVDTAKLVLDIFEEQYLEAEVDEGFRLKLTEDASKRLSEATGVASENASSTDQLLICFASPMVFTQCHKNDIRSDKSTFAVQLDWGEARFSYRDPSFGFECWNAAEELNTSHASSSNGMPVRADSSTPTLLPAVPGLPPKPPSSMAQADPLSAKKRSRSALIREELKATAGRPHEPVLTSDAFTIALQQAKLEFIREQLSYGVPLLIPPDLQNALATVGMRAGIVNQAQPSSMPGPINLARSQPSAMSAPSGQFGSPPTASLVGIAKLANGSGSLASPFTPSAPAALTTQPSGTSPQAPVVPTPSLNPSSGPPSRFLPARPSTQTIEEAAKLTEQSGSSPSKRNSSLPTVAGEDRKRSFSETTMPLEPRSATEQEEAPRSTLPLKSRWDILQGKTQSQSALPDQGPANKRTRSETDTSAAQIQMPAPPVANILPDSGRPSARALRSSHRSSSGRIGAIPAPAQAPPSLIAASPSSSAPQPSAAESLPPLEVPSGMRLPPPMDGLTRSLNNRNGEVPRDFDFCNQERMLCLLCLRQFKSVLTLRKHVAESQLHETNLDKTEARRSGAARLIQSFRTPQRAGSSAVAGGEASGSSSLGATPPVVASASGEMGSASVASAGAASASAYRDRELERRAVFGHGGSGGA</sequence>
<feature type="compositionally biased region" description="Low complexity" evidence="3">
    <location>
        <begin position="553"/>
        <end position="603"/>
    </location>
</feature>
<keyword evidence="5" id="KW-1185">Reference proteome</keyword>
<comment type="caution">
    <text evidence="4">The sequence shown here is derived from an EMBL/GenBank/DDBJ whole genome shotgun (WGS) entry which is preliminary data.</text>
</comment>
<evidence type="ECO:0000256" key="3">
    <source>
        <dbReference type="SAM" id="MobiDB-lite"/>
    </source>
</evidence>
<dbReference type="GO" id="GO:0003723">
    <property type="term" value="F:RNA binding"/>
    <property type="evidence" value="ECO:0007669"/>
    <property type="project" value="TreeGrafter"/>
</dbReference>
<evidence type="ECO:0000256" key="1">
    <source>
        <dbReference type="ARBA" id="ARBA00004123"/>
    </source>
</evidence>
<evidence type="ECO:0000256" key="2">
    <source>
        <dbReference type="ARBA" id="ARBA00023242"/>
    </source>
</evidence>
<comment type="subcellular location">
    <subcellularLocation>
        <location evidence="1">Nucleus</location>
    </subcellularLocation>
</comment>
<evidence type="ECO:0000313" key="5">
    <source>
        <dbReference type="Proteomes" id="UP000078113"/>
    </source>
</evidence>
<dbReference type="GO" id="GO:0000398">
    <property type="term" value="P:mRNA splicing, via spliceosome"/>
    <property type="evidence" value="ECO:0007669"/>
    <property type="project" value="TreeGrafter"/>
</dbReference>
<proteinExistence type="predicted"/>
<keyword evidence="2" id="KW-0539">Nucleus</keyword>